<keyword evidence="8" id="KW-0328">Glycosyltransferase</keyword>
<dbReference type="InterPro" id="IPR029044">
    <property type="entry name" value="Nucleotide-diphossugar_trans"/>
</dbReference>
<keyword evidence="4 5" id="KW-0472">Membrane</keyword>
<evidence type="ECO:0000256" key="3">
    <source>
        <dbReference type="ARBA" id="ARBA00022989"/>
    </source>
</evidence>
<evidence type="ECO:0000313" key="9">
    <source>
        <dbReference type="Proteomes" id="UP001216390"/>
    </source>
</evidence>
<dbReference type="InterPro" id="IPR007267">
    <property type="entry name" value="GtrA_DPMS_TM"/>
</dbReference>
<feature type="transmembrane region" description="Helical" evidence="5">
    <location>
        <begin position="7"/>
        <end position="26"/>
    </location>
</feature>
<evidence type="ECO:0000256" key="1">
    <source>
        <dbReference type="ARBA" id="ARBA00004141"/>
    </source>
</evidence>
<dbReference type="Pfam" id="PF00535">
    <property type="entry name" value="Glycos_transf_2"/>
    <property type="match status" value="1"/>
</dbReference>
<keyword evidence="3 5" id="KW-1133">Transmembrane helix</keyword>
<evidence type="ECO:0000313" key="8">
    <source>
        <dbReference type="EMBL" id="WCO68517.1"/>
    </source>
</evidence>
<dbReference type="EC" id="2.4.-.-" evidence="8"/>
<dbReference type="Gene3D" id="3.90.550.10">
    <property type="entry name" value="Spore Coat Polysaccharide Biosynthesis Protein SpsA, Chain A"/>
    <property type="match status" value="1"/>
</dbReference>
<evidence type="ECO:0000256" key="4">
    <source>
        <dbReference type="ARBA" id="ARBA00023136"/>
    </source>
</evidence>
<organism evidence="8 9">
    <name type="scientific">Iamia majanohamensis</name>
    <dbReference type="NCBI Taxonomy" id="467976"/>
    <lineage>
        <taxon>Bacteria</taxon>
        <taxon>Bacillati</taxon>
        <taxon>Actinomycetota</taxon>
        <taxon>Acidimicrobiia</taxon>
        <taxon>Acidimicrobiales</taxon>
        <taxon>Iamiaceae</taxon>
        <taxon>Iamia</taxon>
    </lineage>
</organism>
<evidence type="ECO:0000259" key="7">
    <source>
        <dbReference type="Pfam" id="PF04138"/>
    </source>
</evidence>
<dbReference type="SUPFAM" id="SSF53448">
    <property type="entry name" value="Nucleotide-diphospho-sugar transferases"/>
    <property type="match status" value="1"/>
</dbReference>
<feature type="domain" description="Glycosyltransferase 2-like" evidence="6">
    <location>
        <begin position="150"/>
        <end position="283"/>
    </location>
</feature>
<comment type="subcellular location">
    <subcellularLocation>
        <location evidence="1">Membrane</location>
        <topology evidence="1">Multi-pass membrane protein</topology>
    </subcellularLocation>
</comment>
<dbReference type="GO" id="GO:0016020">
    <property type="term" value="C:membrane"/>
    <property type="evidence" value="ECO:0007669"/>
    <property type="project" value="UniProtKB-SubCell"/>
</dbReference>
<dbReference type="PANTHER" id="PTHR10859">
    <property type="entry name" value="GLYCOSYL TRANSFERASE"/>
    <property type="match status" value="1"/>
</dbReference>
<feature type="transmembrane region" description="Helical" evidence="5">
    <location>
        <begin position="72"/>
        <end position="92"/>
    </location>
</feature>
<gene>
    <name evidence="8" type="ORF">PO878_07220</name>
</gene>
<keyword evidence="2 5" id="KW-0812">Transmembrane</keyword>
<keyword evidence="9" id="KW-1185">Reference proteome</keyword>
<dbReference type="InterPro" id="IPR001173">
    <property type="entry name" value="Glyco_trans_2-like"/>
</dbReference>
<accession>A0AAE9Y8G3</accession>
<keyword evidence="8" id="KW-0808">Transferase</keyword>
<dbReference type="GO" id="GO:0000271">
    <property type="term" value="P:polysaccharide biosynthetic process"/>
    <property type="evidence" value="ECO:0007669"/>
    <property type="project" value="InterPro"/>
</dbReference>
<evidence type="ECO:0000256" key="5">
    <source>
        <dbReference type="SAM" id="Phobius"/>
    </source>
</evidence>
<reference evidence="8" key="1">
    <citation type="submission" date="2023-01" db="EMBL/GenBank/DDBJ databases">
        <title>The diversity of Class Acidimicrobiia in South China Sea sediment environments and the proposal of Iamia marina sp. nov., a novel species of the genus Iamia.</title>
        <authorList>
            <person name="He Y."/>
            <person name="Tian X."/>
        </authorList>
    </citation>
    <scope>NUCLEOTIDE SEQUENCE</scope>
    <source>
        <strain evidence="8">DSM 19957</strain>
    </source>
</reference>
<feature type="transmembrane region" description="Helical" evidence="5">
    <location>
        <begin position="32"/>
        <end position="52"/>
    </location>
</feature>
<dbReference type="GO" id="GO:0006487">
    <property type="term" value="P:protein N-linked glycosylation"/>
    <property type="evidence" value="ECO:0007669"/>
    <property type="project" value="TreeGrafter"/>
</dbReference>
<proteinExistence type="predicted"/>
<dbReference type="PANTHER" id="PTHR10859:SF91">
    <property type="entry name" value="DOLICHYL-PHOSPHATE BETA-GLUCOSYLTRANSFERASE"/>
    <property type="match status" value="1"/>
</dbReference>
<dbReference type="KEGG" id="ima:PO878_07220"/>
<dbReference type="AlphaFoldDB" id="A0AAE9Y8G3"/>
<dbReference type="Proteomes" id="UP001216390">
    <property type="component" value="Chromosome"/>
</dbReference>
<feature type="domain" description="GtrA/DPMS transmembrane" evidence="7">
    <location>
        <begin position="7"/>
        <end position="127"/>
    </location>
</feature>
<name>A0AAE9Y8G3_9ACTN</name>
<dbReference type="RefSeq" id="WP_272738033.1">
    <property type="nucleotide sequence ID" value="NZ_CP116942.1"/>
</dbReference>
<sequence length="401" mass="42519">MRRRLRRFASIGLISTLVDVGVLVLLARGLGLIVVVADVGALVAAAAVSFALHRQITFAGDPSVRWVQHPLAFVLTATVAGVVDVAVLRGLVELTGWQTAPELVAAKLPAIAVASVVRFVAYRWVLFGAVREELAARDPRPPAPGDRRLSVVVPAFREQDRIAATVARIREGLGPAVAAADLEVVVVDDGSADATAATARAAGADQVVVLPENRGKGAAVRAGVLAARGRTIAFTDADLSYPPAQVADLLREVEAGWDVVVGSRVHTHTSTLVRARRVRELGGRVINLCTHAVLLGAHRDTQCGLKAFRSDVARSLFSRSRIDGFAFDVELFHLAERDGLSVEEVPVQVVNAERSSVRVVRDGLVLVRDLARIVRGGRAGWYDADPSEVVPTAAGAEQGSD</sequence>
<dbReference type="GO" id="GO:0016757">
    <property type="term" value="F:glycosyltransferase activity"/>
    <property type="evidence" value="ECO:0007669"/>
    <property type="project" value="UniProtKB-KW"/>
</dbReference>
<dbReference type="EMBL" id="CP116942">
    <property type="protein sequence ID" value="WCO68517.1"/>
    <property type="molecule type" value="Genomic_DNA"/>
</dbReference>
<evidence type="ECO:0000256" key="2">
    <source>
        <dbReference type="ARBA" id="ARBA00022692"/>
    </source>
</evidence>
<protein>
    <submittedName>
        <fullName evidence="8">Glycosyltransferase</fullName>
        <ecNumber evidence="8">2.4.-.-</ecNumber>
    </submittedName>
</protein>
<dbReference type="Pfam" id="PF04138">
    <property type="entry name" value="GtrA_DPMS_TM"/>
    <property type="match status" value="1"/>
</dbReference>
<evidence type="ECO:0000259" key="6">
    <source>
        <dbReference type="Pfam" id="PF00535"/>
    </source>
</evidence>